<evidence type="ECO:0000256" key="3">
    <source>
        <dbReference type="ARBA" id="ARBA00022448"/>
    </source>
</evidence>
<dbReference type="NCBIfam" id="TIGR00711">
    <property type="entry name" value="efflux_EmrB"/>
    <property type="match status" value="1"/>
</dbReference>
<accession>D7A523</accession>
<dbReference type="Proteomes" id="UP000006633">
    <property type="component" value="Chromosome"/>
</dbReference>
<feature type="transmembrane region" description="Helical" evidence="8">
    <location>
        <begin position="280"/>
        <end position="308"/>
    </location>
</feature>
<dbReference type="EMBL" id="CP002026">
    <property type="protein sequence ID" value="ADH89911.1"/>
    <property type="molecule type" value="Genomic_DNA"/>
</dbReference>
<dbReference type="PROSITE" id="PS50850">
    <property type="entry name" value="MFS"/>
    <property type="match status" value="1"/>
</dbReference>
<evidence type="ECO:0000256" key="7">
    <source>
        <dbReference type="ARBA" id="ARBA00023136"/>
    </source>
</evidence>
<evidence type="ECO:0000256" key="6">
    <source>
        <dbReference type="ARBA" id="ARBA00022989"/>
    </source>
</evidence>
<feature type="transmembrane region" description="Helical" evidence="8">
    <location>
        <begin position="148"/>
        <end position="171"/>
    </location>
</feature>
<evidence type="ECO:0000256" key="1">
    <source>
        <dbReference type="ARBA" id="ARBA00004651"/>
    </source>
</evidence>
<dbReference type="GO" id="GO:0022857">
    <property type="term" value="F:transmembrane transporter activity"/>
    <property type="evidence" value="ECO:0007669"/>
    <property type="project" value="InterPro"/>
</dbReference>
<reference evidence="10 11" key="1">
    <citation type="journal article" date="2012" name="Stand. Genomic Sci.">
        <title>Complete genome sequence of the facultatively chemolithoautotrophic and methylotrophic alpha Proteobacterium Starkeya novella type strain (ATCC 8093(T)).</title>
        <authorList>
            <person name="Kappler U."/>
            <person name="Davenport K."/>
            <person name="Beatson S."/>
            <person name="Lucas S."/>
            <person name="Lapidus A."/>
            <person name="Copeland A."/>
            <person name="Berry K.W."/>
            <person name="Glavina Del Rio T."/>
            <person name="Hammon N."/>
            <person name="Dalin E."/>
            <person name="Tice H."/>
            <person name="Pitluck S."/>
            <person name="Richardson P."/>
            <person name="Bruce D."/>
            <person name="Goodwin L.A."/>
            <person name="Han C."/>
            <person name="Tapia R."/>
            <person name="Detter J.C."/>
            <person name="Chang Y.J."/>
            <person name="Jeffries C.D."/>
            <person name="Land M."/>
            <person name="Hauser L."/>
            <person name="Kyrpides N.C."/>
            <person name="Goker M."/>
            <person name="Ivanova N."/>
            <person name="Klenk H.P."/>
            <person name="Woyke T."/>
        </authorList>
    </citation>
    <scope>NUCLEOTIDE SEQUENCE [LARGE SCALE GENOMIC DNA]</scope>
    <source>
        <strain evidence="11">ATCC 8093 / DSM 506 / JCM 20403 / CCM 1077 / IAM 12100 / NBRC 12443 / NCIMB 10456</strain>
    </source>
</reference>
<dbReference type="Gene3D" id="1.20.1720.10">
    <property type="entry name" value="Multidrug resistance protein D"/>
    <property type="match status" value="1"/>
</dbReference>
<proteinExistence type="inferred from homology"/>
<evidence type="ECO:0000256" key="4">
    <source>
        <dbReference type="ARBA" id="ARBA00022475"/>
    </source>
</evidence>
<evidence type="ECO:0000256" key="2">
    <source>
        <dbReference type="ARBA" id="ARBA00008537"/>
    </source>
</evidence>
<evidence type="ECO:0000313" key="10">
    <source>
        <dbReference type="EMBL" id="ADH89911.1"/>
    </source>
</evidence>
<organism evidence="10 11">
    <name type="scientific">Ancylobacter novellus (strain ATCC 8093 / DSM 506 / JCM 20403 / CCM 1077 / IAM 12100 / NBRC 12443 / NCIMB 10456)</name>
    <name type="common">Starkeya novella</name>
    <dbReference type="NCBI Taxonomy" id="639283"/>
    <lineage>
        <taxon>Bacteria</taxon>
        <taxon>Pseudomonadati</taxon>
        <taxon>Pseudomonadota</taxon>
        <taxon>Alphaproteobacteria</taxon>
        <taxon>Hyphomicrobiales</taxon>
        <taxon>Xanthobacteraceae</taxon>
        <taxon>Ancylobacter</taxon>
    </lineage>
</organism>
<comment type="similarity">
    <text evidence="2">Belongs to the major facilitator superfamily. EmrB family.</text>
</comment>
<dbReference type="InterPro" id="IPR011701">
    <property type="entry name" value="MFS"/>
</dbReference>
<keyword evidence="6 8" id="KW-1133">Transmembrane helix</keyword>
<dbReference type="CDD" id="cd17503">
    <property type="entry name" value="MFS_LmrB_MDR_like"/>
    <property type="match status" value="1"/>
</dbReference>
<gene>
    <name evidence="10" type="ordered locus">Snov_2616</name>
</gene>
<dbReference type="STRING" id="639283.Snov_2616"/>
<dbReference type="KEGG" id="sno:Snov_2616"/>
<evidence type="ECO:0000313" key="11">
    <source>
        <dbReference type="Proteomes" id="UP000006633"/>
    </source>
</evidence>
<keyword evidence="11" id="KW-1185">Reference proteome</keyword>
<keyword evidence="7 8" id="KW-0472">Membrane</keyword>
<dbReference type="Gene3D" id="1.20.1250.20">
    <property type="entry name" value="MFS general substrate transporter like domains"/>
    <property type="match status" value="1"/>
</dbReference>
<dbReference type="HOGENOM" id="CLU_000960_28_0_5"/>
<keyword evidence="3" id="KW-0813">Transport</keyword>
<feature type="transmembrane region" description="Helical" evidence="8">
    <location>
        <begin position="237"/>
        <end position="259"/>
    </location>
</feature>
<feature type="transmembrane region" description="Helical" evidence="8">
    <location>
        <begin position="22"/>
        <end position="43"/>
    </location>
</feature>
<feature type="transmembrane region" description="Helical" evidence="8">
    <location>
        <begin position="177"/>
        <end position="200"/>
    </location>
</feature>
<keyword evidence="4" id="KW-1003">Cell membrane</keyword>
<dbReference type="eggNOG" id="COG0477">
    <property type="taxonomic scope" value="Bacteria"/>
</dbReference>
<feature type="domain" description="Major facilitator superfamily (MFS) profile" evidence="9">
    <location>
        <begin position="25"/>
        <end position="518"/>
    </location>
</feature>
<protein>
    <submittedName>
        <fullName evidence="10">Drug resistance transporter, EmrB/QacA subfamily</fullName>
    </submittedName>
</protein>
<feature type="transmembrane region" description="Helical" evidence="8">
    <location>
        <begin position="344"/>
        <end position="363"/>
    </location>
</feature>
<feature type="transmembrane region" description="Helical" evidence="8">
    <location>
        <begin position="63"/>
        <end position="83"/>
    </location>
</feature>
<dbReference type="SUPFAM" id="SSF103473">
    <property type="entry name" value="MFS general substrate transporter"/>
    <property type="match status" value="1"/>
</dbReference>
<feature type="transmembrane region" description="Helical" evidence="8">
    <location>
        <begin position="212"/>
        <end position="231"/>
    </location>
</feature>
<name>D7A523_ANCN5</name>
<feature type="transmembrane region" description="Helical" evidence="8">
    <location>
        <begin position="90"/>
        <end position="114"/>
    </location>
</feature>
<feature type="transmembrane region" description="Helical" evidence="8">
    <location>
        <begin position="495"/>
        <end position="515"/>
    </location>
</feature>
<dbReference type="PANTHER" id="PTHR42718">
    <property type="entry name" value="MAJOR FACILITATOR SUPERFAMILY MULTIDRUG TRANSPORTER MFSC"/>
    <property type="match status" value="1"/>
</dbReference>
<feature type="transmembrane region" description="Helical" evidence="8">
    <location>
        <begin position="314"/>
        <end position="337"/>
    </location>
</feature>
<evidence type="ECO:0000259" key="9">
    <source>
        <dbReference type="PROSITE" id="PS50850"/>
    </source>
</evidence>
<comment type="subcellular location">
    <subcellularLocation>
        <location evidence="1">Cell membrane</location>
        <topology evidence="1">Multi-pass membrane protein</topology>
    </subcellularLocation>
</comment>
<keyword evidence="5 8" id="KW-0812">Transmembrane</keyword>
<dbReference type="GO" id="GO:0005886">
    <property type="term" value="C:plasma membrane"/>
    <property type="evidence" value="ECO:0007669"/>
    <property type="project" value="UniProtKB-SubCell"/>
</dbReference>
<dbReference type="Pfam" id="PF07690">
    <property type="entry name" value="MFS_1"/>
    <property type="match status" value="1"/>
</dbReference>
<evidence type="ECO:0000256" key="5">
    <source>
        <dbReference type="ARBA" id="ARBA00022692"/>
    </source>
</evidence>
<sequence>MPAFSESLPSGDSAPDRVPARIWIGFGALCLGMFMAVLDIQVVATSLPTIRTALAIPADMMSWIQTAYLIAEVIAIPLTGLLTRALGMRVLFALAVGAFTLASIGCAASMGFASLVTARVAQGFFGGMLVPLVFSAVFLLFPFRLQGFATTIAGLLAVLAPTVGPVVGGWITQTTSWHWLFLINVAPGILACALGLALLAREAADRALLRTLDIAGLALLAICLASLQIGLKEAPQRGWLAAPVLALLAASVLAGAVFVRRMLVGTTPIIQLRTFRDRGFAIGCALSFILGMGLYGTVYLMPVFLAFVRGHGPLAIGMVMLVTGVTQFVTSPAAVALERRSDARLLTILGFALFGVGLAMSAFSTRETDYDGMFWPQVVRGGAIMLCLLPPTRLALGALPPEAVPDASGLFNLMRNLGGAIGIALIDTVIFGRSPVHAEALKQRLLAGDTAAADLVGLPADALHGAVTGPLDPAIEAFVRPLIEKAAMVQSINEAWLMLACCTFAGCALALLAPARSGRR</sequence>
<feature type="transmembrane region" description="Helical" evidence="8">
    <location>
        <begin position="120"/>
        <end position="141"/>
    </location>
</feature>
<dbReference type="InterPro" id="IPR004638">
    <property type="entry name" value="EmrB-like"/>
</dbReference>
<dbReference type="InterPro" id="IPR036259">
    <property type="entry name" value="MFS_trans_sf"/>
</dbReference>
<dbReference type="AlphaFoldDB" id="D7A523"/>
<dbReference type="InterPro" id="IPR020846">
    <property type="entry name" value="MFS_dom"/>
</dbReference>
<evidence type="ECO:0000256" key="8">
    <source>
        <dbReference type="SAM" id="Phobius"/>
    </source>
</evidence>
<dbReference type="PANTHER" id="PTHR42718:SF9">
    <property type="entry name" value="MAJOR FACILITATOR SUPERFAMILY MULTIDRUG TRANSPORTER MFSC"/>
    <property type="match status" value="1"/>
</dbReference>